<feature type="region of interest" description="Disordered" evidence="15">
    <location>
        <begin position="172"/>
        <end position="252"/>
    </location>
</feature>
<evidence type="ECO:0000256" key="14">
    <source>
        <dbReference type="RuleBase" id="RU004334"/>
    </source>
</evidence>
<evidence type="ECO:0000259" key="17">
    <source>
        <dbReference type="PROSITE" id="PS51843"/>
    </source>
</evidence>
<dbReference type="InterPro" id="IPR035500">
    <property type="entry name" value="NHR-like_dom_sf"/>
</dbReference>
<keyword evidence="4 14" id="KW-0862">Zinc</keyword>
<evidence type="ECO:0000256" key="6">
    <source>
        <dbReference type="ARBA" id="ARBA00023125"/>
    </source>
</evidence>
<evidence type="ECO:0000259" key="16">
    <source>
        <dbReference type="PROSITE" id="PS51030"/>
    </source>
</evidence>
<dbReference type="GO" id="GO:0004879">
    <property type="term" value="F:nuclear receptor activity"/>
    <property type="evidence" value="ECO:0007669"/>
    <property type="project" value="TreeGrafter"/>
</dbReference>
<dbReference type="PROSITE" id="PS51030">
    <property type="entry name" value="NUCLEAR_REC_DBD_2"/>
    <property type="match status" value="1"/>
</dbReference>
<keyword evidence="8 14" id="KW-0804">Transcription</keyword>
<feature type="region of interest" description="Disordered" evidence="15">
    <location>
        <begin position="1"/>
        <end position="28"/>
    </location>
</feature>
<accession>A5A0Y5</accession>
<evidence type="ECO:0000256" key="1">
    <source>
        <dbReference type="ARBA" id="ARBA00008092"/>
    </source>
</evidence>
<dbReference type="SMART" id="SM00430">
    <property type="entry name" value="HOLI"/>
    <property type="match status" value="1"/>
</dbReference>
<keyword evidence="2 14" id="KW-0479">Metal-binding</keyword>
<dbReference type="InterPro" id="IPR000536">
    <property type="entry name" value="Nucl_hrmn_rcpt_lig-bd"/>
</dbReference>
<dbReference type="KEGG" id="omy:100136707"/>
<dbReference type="GO" id="GO:0008270">
    <property type="term" value="F:zinc ion binding"/>
    <property type="evidence" value="ECO:0007669"/>
    <property type="project" value="UniProtKB-KW"/>
</dbReference>
<evidence type="ECO:0000256" key="12">
    <source>
        <dbReference type="ARBA" id="ARBA00078912"/>
    </source>
</evidence>
<feature type="compositionally biased region" description="Acidic residues" evidence="15">
    <location>
        <begin position="16"/>
        <end position="26"/>
    </location>
</feature>
<dbReference type="GO" id="GO:0030154">
    <property type="term" value="P:cell differentiation"/>
    <property type="evidence" value="ECO:0007669"/>
    <property type="project" value="TreeGrafter"/>
</dbReference>
<dbReference type="AlphaFoldDB" id="A5A0Y5"/>
<reference evidence="18" key="1">
    <citation type="journal article" date="2010" name="Aquat. Toxicol.">
        <title>Interactions of pharmaceuticals and other xenobiotics on hepatic pregnane X receptor and cytochrome P450 3A signaling pathway in rainbow trout (Oncorhynchus mykiss).</title>
        <authorList>
            <person name="Wassmur B."/>
            <person name="Grans J."/>
            <person name="Kling P."/>
            <person name="Celander M.C."/>
        </authorList>
    </citation>
    <scope>NUCLEOTIDE SEQUENCE</scope>
</reference>
<name>A5A0Y5_ONCMY</name>
<dbReference type="Pfam" id="PF00105">
    <property type="entry name" value="zf-C4"/>
    <property type="match status" value="1"/>
</dbReference>
<feature type="compositionally biased region" description="Basic and acidic residues" evidence="15">
    <location>
        <begin position="233"/>
        <end position="250"/>
    </location>
</feature>
<dbReference type="Gene3D" id="3.30.50.10">
    <property type="entry name" value="Erythroid Transcription Factor GATA-1, subunit A"/>
    <property type="match status" value="1"/>
</dbReference>
<keyword evidence="6 14" id="KW-0238">DNA-binding</keyword>
<protein>
    <recommendedName>
        <fullName evidence="11">Nuclear receptor subfamily 1 group I member 2</fullName>
    </recommendedName>
    <alternativeName>
        <fullName evidence="13">Orphan nuclear receptor PXR</fullName>
    </alternativeName>
    <alternativeName>
        <fullName evidence="12">Pregnane X receptor</fullName>
    </alternativeName>
</protein>
<evidence type="ECO:0000256" key="4">
    <source>
        <dbReference type="ARBA" id="ARBA00022833"/>
    </source>
</evidence>
<dbReference type="InterPro" id="IPR001628">
    <property type="entry name" value="Znf_hrmn_rcpt"/>
</dbReference>
<keyword evidence="7" id="KW-0010">Activator</keyword>
<keyword evidence="5 14" id="KW-0805">Transcription regulation</keyword>
<evidence type="ECO:0000256" key="15">
    <source>
        <dbReference type="SAM" id="MobiDB-lite"/>
    </source>
</evidence>
<feature type="domain" description="Nuclear receptor" evidence="16">
    <location>
        <begin position="28"/>
        <end position="103"/>
    </location>
</feature>
<sequence length="455" mass="52183">MSKENLNDWPPSQTSAEEEEEEEDDGEPKVCQVCGDRATGYHFNAMTCEGCKGFFRRAMKHPTKFCCPRQGVCVITKNNRRQCQACRLHKCQSIGMLKELIMSKEAVEKRRSQIRRNRMVEEPPVLSPQQEAVIQELFNAHEKTFDITFSHFQFRPIDRDLNPMSVWNQTASEQSVKQTRRMDNLSSSYSTSTSTSFSSSSCSLEDEEKEDRSGGKNTVFTTLPDVADLTTNMEEKKEEEKEKKEDRSDGGKNTVFTTLPHIADLTTYMIQNIINFAKGLPSFRALAIDDQISLLKGAMFEMMQIRFNMMFNVKTGIWECGPLTYCMDDAVRAGFQRHLLDPLMRFHYTLRNLQLQEVEYVLMQAISLFSPDRPGVINHGVIDSLQEKLAIALKVHIDSKRAKPEKHLLYPKILACLTEMRTMNEEYTKQVLQIQDIQPGNSFDPLILEVVSKDP</sequence>
<evidence type="ECO:0000313" key="18">
    <source>
        <dbReference type="EMBL" id="ABP38412.1"/>
    </source>
</evidence>
<dbReference type="GO" id="GO:0045944">
    <property type="term" value="P:positive regulation of transcription by RNA polymerase II"/>
    <property type="evidence" value="ECO:0007669"/>
    <property type="project" value="TreeGrafter"/>
</dbReference>
<dbReference type="CDD" id="cd07162">
    <property type="entry name" value="NR_DBD_PXR"/>
    <property type="match status" value="1"/>
</dbReference>
<feature type="compositionally biased region" description="Low complexity" evidence="15">
    <location>
        <begin position="186"/>
        <end position="203"/>
    </location>
</feature>
<proteinExistence type="evidence at transcript level"/>
<dbReference type="Gene3D" id="1.10.565.10">
    <property type="entry name" value="Retinoid X Receptor"/>
    <property type="match status" value="1"/>
</dbReference>
<dbReference type="PANTHER" id="PTHR24082">
    <property type="entry name" value="NUCLEAR HORMONE RECEPTOR"/>
    <property type="match status" value="1"/>
</dbReference>
<evidence type="ECO:0000256" key="3">
    <source>
        <dbReference type="ARBA" id="ARBA00022771"/>
    </source>
</evidence>
<dbReference type="SMR" id="A5A0Y5"/>
<dbReference type="PROSITE" id="PS51843">
    <property type="entry name" value="NR_LBD"/>
    <property type="match status" value="1"/>
</dbReference>
<evidence type="ECO:0000256" key="10">
    <source>
        <dbReference type="ARBA" id="ARBA00023242"/>
    </source>
</evidence>
<dbReference type="Pfam" id="PF00104">
    <property type="entry name" value="Hormone_recep"/>
    <property type="match status" value="1"/>
</dbReference>
<dbReference type="GO" id="GO:0000978">
    <property type="term" value="F:RNA polymerase II cis-regulatory region sequence-specific DNA binding"/>
    <property type="evidence" value="ECO:0007669"/>
    <property type="project" value="TreeGrafter"/>
</dbReference>
<keyword evidence="3 14" id="KW-0863">Zinc-finger</keyword>
<keyword evidence="9 14" id="KW-0675">Receptor</keyword>
<dbReference type="FunFam" id="1.10.565.10:FF:000024">
    <property type="entry name" value="Nuclear receptor subfamily 1 group I member 2"/>
    <property type="match status" value="1"/>
</dbReference>
<dbReference type="PRINTS" id="PR00047">
    <property type="entry name" value="STROIDFINGER"/>
</dbReference>
<evidence type="ECO:0000256" key="8">
    <source>
        <dbReference type="ARBA" id="ARBA00023163"/>
    </source>
</evidence>
<dbReference type="EMBL" id="EF517132">
    <property type="protein sequence ID" value="ABP38412.1"/>
    <property type="molecule type" value="mRNA"/>
</dbReference>
<dbReference type="OrthoDB" id="6355676at2759"/>
<dbReference type="InterPro" id="IPR001723">
    <property type="entry name" value="Nuclear_hrmn_rcpt"/>
</dbReference>
<dbReference type="InterPro" id="IPR050234">
    <property type="entry name" value="Nuclear_hormone_rcpt_NR1"/>
</dbReference>
<dbReference type="PANTHER" id="PTHR24082:SF39">
    <property type="entry name" value="NUCLEAR RECEPTOR SUBFAMILY 1 GROUP I MEMBER 2"/>
    <property type="match status" value="1"/>
</dbReference>
<evidence type="ECO:0000256" key="9">
    <source>
        <dbReference type="ARBA" id="ARBA00023170"/>
    </source>
</evidence>
<dbReference type="InterPro" id="IPR013088">
    <property type="entry name" value="Znf_NHR/GATA"/>
</dbReference>
<evidence type="ECO:0000256" key="5">
    <source>
        <dbReference type="ARBA" id="ARBA00023015"/>
    </source>
</evidence>
<evidence type="ECO:0000256" key="11">
    <source>
        <dbReference type="ARBA" id="ARBA00074444"/>
    </source>
</evidence>
<dbReference type="SMART" id="SM00399">
    <property type="entry name" value="ZnF_C4"/>
    <property type="match status" value="1"/>
</dbReference>
<evidence type="ECO:0000256" key="7">
    <source>
        <dbReference type="ARBA" id="ARBA00023159"/>
    </source>
</evidence>
<dbReference type="CDD" id="cd06934">
    <property type="entry name" value="NR_LBD_PXR_like"/>
    <property type="match status" value="1"/>
</dbReference>
<comment type="similarity">
    <text evidence="1">Belongs to the nuclear hormone receptor family. NR1 subfamily.</text>
</comment>
<dbReference type="GO" id="GO:0000122">
    <property type="term" value="P:negative regulation of transcription by RNA polymerase II"/>
    <property type="evidence" value="ECO:0007669"/>
    <property type="project" value="TreeGrafter"/>
</dbReference>
<feature type="domain" description="NR LBD" evidence="17">
    <location>
        <begin position="129"/>
        <end position="453"/>
    </location>
</feature>
<dbReference type="PRINTS" id="PR00398">
    <property type="entry name" value="STRDHORMONER"/>
</dbReference>
<dbReference type="CTD" id="8856"/>
<keyword evidence="10 14" id="KW-0539">Nucleus</keyword>
<organism evidence="18">
    <name type="scientific">Oncorhynchus mykiss</name>
    <name type="common">Rainbow trout</name>
    <name type="synonym">Salmo gairdneri</name>
    <dbReference type="NCBI Taxonomy" id="8022"/>
    <lineage>
        <taxon>Eukaryota</taxon>
        <taxon>Metazoa</taxon>
        <taxon>Chordata</taxon>
        <taxon>Craniata</taxon>
        <taxon>Vertebrata</taxon>
        <taxon>Euteleostomi</taxon>
        <taxon>Actinopterygii</taxon>
        <taxon>Neopterygii</taxon>
        <taxon>Teleostei</taxon>
        <taxon>Protacanthopterygii</taxon>
        <taxon>Salmoniformes</taxon>
        <taxon>Salmonidae</taxon>
        <taxon>Salmoninae</taxon>
        <taxon>Oncorhynchus</taxon>
    </lineage>
</organism>
<dbReference type="RefSeq" id="NP_001118144.1">
    <property type="nucleotide sequence ID" value="NM_001124672.1"/>
</dbReference>
<dbReference type="GeneID" id="100136707"/>
<dbReference type="SUPFAM" id="SSF48508">
    <property type="entry name" value="Nuclear receptor ligand-binding domain"/>
    <property type="match status" value="1"/>
</dbReference>
<dbReference type="PROSITE" id="PS00031">
    <property type="entry name" value="NUCLEAR_REC_DBD_1"/>
    <property type="match status" value="1"/>
</dbReference>
<dbReference type="FunFam" id="3.30.50.10:FF:000033">
    <property type="entry name" value="Nuclear receptor subfamily 1 group I member 2"/>
    <property type="match status" value="1"/>
</dbReference>
<comment type="subcellular location">
    <subcellularLocation>
        <location evidence="14">Nucleus</location>
    </subcellularLocation>
</comment>
<evidence type="ECO:0000256" key="2">
    <source>
        <dbReference type="ARBA" id="ARBA00022723"/>
    </source>
</evidence>
<evidence type="ECO:0000256" key="13">
    <source>
        <dbReference type="ARBA" id="ARBA00082649"/>
    </source>
</evidence>
<dbReference type="SUPFAM" id="SSF57716">
    <property type="entry name" value="Glucocorticoid receptor-like (DNA-binding domain)"/>
    <property type="match status" value="1"/>
</dbReference>
<dbReference type="GO" id="GO:0005634">
    <property type="term" value="C:nucleus"/>
    <property type="evidence" value="ECO:0007669"/>
    <property type="project" value="UniProtKB-SubCell"/>
</dbReference>